<dbReference type="Proteomes" id="UP000050525">
    <property type="component" value="Unassembled WGS sequence"/>
</dbReference>
<evidence type="ECO:0000313" key="2">
    <source>
        <dbReference type="EMBL" id="KYO46123.1"/>
    </source>
</evidence>
<name>A0A151PAR2_ALLMI</name>
<protein>
    <submittedName>
        <fullName evidence="2">Uncharacterized protein</fullName>
    </submittedName>
</protein>
<evidence type="ECO:0000256" key="1">
    <source>
        <dbReference type="SAM" id="MobiDB-lite"/>
    </source>
</evidence>
<feature type="region of interest" description="Disordered" evidence="1">
    <location>
        <begin position="1"/>
        <end position="50"/>
    </location>
</feature>
<gene>
    <name evidence="2" type="ORF">Y1Q_0021684</name>
</gene>
<sequence>MLERNNSPVDDEEEDSDSPVIVSQDLSGSKGSTVSGRQWQSPETETLLSSRRVICAPSSSSSRAAANAQLQYREMLWSSGACPCPHLAAGALSGCDGAKNRRKQP</sequence>
<dbReference type="AlphaFoldDB" id="A0A151PAR2"/>
<evidence type="ECO:0000313" key="3">
    <source>
        <dbReference type="Proteomes" id="UP000050525"/>
    </source>
</evidence>
<organism evidence="2 3">
    <name type="scientific">Alligator mississippiensis</name>
    <name type="common">American alligator</name>
    <dbReference type="NCBI Taxonomy" id="8496"/>
    <lineage>
        <taxon>Eukaryota</taxon>
        <taxon>Metazoa</taxon>
        <taxon>Chordata</taxon>
        <taxon>Craniata</taxon>
        <taxon>Vertebrata</taxon>
        <taxon>Euteleostomi</taxon>
        <taxon>Archelosauria</taxon>
        <taxon>Archosauria</taxon>
        <taxon>Crocodylia</taxon>
        <taxon>Alligatoridae</taxon>
        <taxon>Alligatorinae</taxon>
        <taxon>Alligator</taxon>
    </lineage>
</organism>
<proteinExistence type="predicted"/>
<dbReference type="EMBL" id="AKHW03000533">
    <property type="protein sequence ID" value="KYO46123.1"/>
    <property type="molecule type" value="Genomic_DNA"/>
</dbReference>
<comment type="caution">
    <text evidence="2">The sequence shown here is derived from an EMBL/GenBank/DDBJ whole genome shotgun (WGS) entry which is preliminary data.</text>
</comment>
<feature type="compositionally biased region" description="Polar residues" evidence="1">
    <location>
        <begin position="24"/>
        <end position="48"/>
    </location>
</feature>
<accession>A0A151PAR2</accession>
<keyword evidence="3" id="KW-1185">Reference proteome</keyword>
<reference evidence="2 3" key="1">
    <citation type="journal article" date="2012" name="Genome Biol.">
        <title>Sequencing three crocodilian genomes to illuminate the evolution of archosaurs and amniotes.</title>
        <authorList>
            <person name="St John J.A."/>
            <person name="Braun E.L."/>
            <person name="Isberg S.R."/>
            <person name="Miles L.G."/>
            <person name="Chong A.Y."/>
            <person name="Gongora J."/>
            <person name="Dalzell P."/>
            <person name="Moran C."/>
            <person name="Bed'hom B."/>
            <person name="Abzhanov A."/>
            <person name="Burgess S.C."/>
            <person name="Cooksey A.M."/>
            <person name="Castoe T.A."/>
            <person name="Crawford N.G."/>
            <person name="Densmore L.D."/>
            <person name="Drew J.C."/>
            <person name="Edwards S.V."/>
            <person name="Faircloth B.C."/>
            <person name="Fujita M.K."/>
            <person name="Greenwold M.J."/>
            <person name="Hoffmann F.G."/>
            <person name="Howard J.M."/>
            <person name="Iguchi T."/>
            <person name="Janes D.E."/>
            <person name="Khan S.Y."/>
            <person name="Kohno S."/>
            <person name="de Koning A.J."/>
            <person name="Lance S.L."/>
            <person name="McCarthy F.M."/>
            <person name="McCormack J.E."/>
            <person name="Merchant M.E."/>
            <person name="Peterson D.G."/>
            <person name="Pollock D.D."/>
            <person name="Pourmand N."/>
            <person name="Raney B.J."/>
            <person name="Roessler K.A."/>
            <person name="Sanford J.R."/>
            <person name="Sawyer R.H."/>
            <person name="Schmidt C.J."/>
            <person name="Triplett E.W."/>
            <person name="Tuberville T.D."/>
            <person name="Venegas-Anaya M."/>
            <person name="Howard J.T."/>
            <person name="Jarvis E.D."/>
            <person name="Guillette L.J.Jr."/>
            <person name="Glenn T.C."/>
            <person name="Green R.E."/>
            <person name="Ray D.A."/>
        </authorList>
    </citation>
    <scope>NUCLEOTIDE SEQUENCE [LARGE SCALE GENOMIC DNA]</scope>
    <source>
        <strain evidence="2">KSC_2009_1</strain>
    </source>
</reference>